<evidence type="ECO:0000256" key="3">
    <source>
        <dbReference type="ARBA" id="ARBA00023163"/>
    </source>
</evidence>
<dbReference type="GO" id="GO:0000976">
    <property type="term" value="F:transcription cis-regulatory region binding"/>
    <property type="evidence" value="ECO:0007669"/>
    <property type="project" value="TreeGrafter"/>
</dbReference>
<dbReference type="Pfam" id="PF02365">
    <property type="entry name" value="NAM"/>
    <property type="match status" value="1"/>
</dbReference>
<dbReference type="SUPFAM" id="SSF101941">
    <property type="entry name" value="NAC domain"/>
    <property type="match status" value="1"/>
</dbReference>
<dbReference type="AlphaFoldDB" id="A0A835RUP2"/>
<dbReference type="PANTHER" id="PTHR31079:SF9">
    <property type="entry name" value="SUPPRESSOR OF GAMMA RESPONSE 1"/>
    <property type="match status" value="1"/>
</dbReference>
<evidence type="ECO:0000259" key="5">
    <source>
        <dbReference type="PROSITE" id="PS51005"/>
    </source>
</evidence>
<dbReference type="PROSITE" id="PS51005">
    <property type="entry name" value="NAC"/>
    <property type="match status" value="1"/>
</dbReference>
<name>A0A835RUP2_VANPL</name>
<keyword evidence="2" id="KW-0238">DNA-binding</keyword>
<gene>
    <name evidence="6" type="ORF">HPP92_005980</name>
</gene>
<reference evidence="6 7" key="1">
    <citation type="journal article" date="2020" name="Nat. Food">
        <title>A phased Vanilla planifolia genome enables genetic improvement of flavour and production.</title>
        <authorList>
            <person name="Hasing T."/>
            <person name="Tang H."/>
            <person name="Brym M."/>
            <person name="Khazi F."/>
            <person name="Huang T."/>
            <person name="Chambers A.H."/>
        </authorList>
    </citation>
    <scope>NUCLEOTIDE SEQUENCE [LARGE SCALE GENOMIC DNA]</scope>
    <source>
        <tissue evidence="6">Leaf</tissue>
    </source>
</reference>
<evidence type="ECO:0000256" key="1">
    <source>
        <dbReference type="ARBA" id="ARBA00023015"/>
    </source>
</evidence>
<dbReference type="EMBL" id="JADCNM010000002">
    <property type="protein sequence ID" value="KAG0494986.1"/>
    <property type="molecule type" value="Genomic_DNA"/>
</dbReference>
<keyword evidence="4" id="KW-0539">Nucleus</keyword>
<evidence type="ECO:0000313" key="7">
    <source>
        <dbReference type="Proteomes" id="UP000639772"/>
    </source>
</evidence>
<sequence>MVHADGENTQNGCWLQCLLAVGFADAAVVVLLDVHVWGYVDESIEQEFVLWLTYAARPSWLVDSKRIAKKIKSASERDPRNIKWISNPTKACPRCNYVIDNTDVIQEWPGLPHGVKFDPTDQELLRHLVAKVGKSGVNPHPLINEFIPTVEEDDGICYTHPWKLPGD</sequence>
<dbReference type="PANTHER" id="PTHR31079">
    <property type="entry name" value="NAC DOMAIN-CONTAINING PROTEIN 73"/>
    <property type="match status" value="1"/>
</dbReference>
<evidence type="ECO:0000256" key="2">
    <source>
        <dbReference type="ARBA" id="ARBA00023125"/>
    </source>
</evidence>
<dbReference type="Proteomes" id="UP000639772">
    <property type="component" value="Unassembled WGS sequence"/>
</dbReference>
<proteinExistence type="predicted"/>
<dbReference type="InterPro" id="IPR036093">
    <property type="entry name" value="NAC_dom_sf"/>
</dbReference>
<evidence type="ECO:0000256" key="4">
    <source>
        <dbReference type="ARBA" id="ARBA00023242"/>
    </source>
</evidence>
<dbReference type="InterPro" id="IPR003441">
    <property type="entry name" value="NAC-dom"/>
</dbReference>
<dbReference type="InterPro" id="IPR044799">
    <property type="entry name" value="SOG1-like"/>
</dbReference>
<dbReference type="GO" id="GO:0005634">
    <property type="term" value="C:nucleus"/>
    <property type="evidence" value="ECO:0007669"/>
    <property type="project" value="TreeGrafter"/>
</dbReference>
<comment type="caution">
    <text evidence="6">The sequence shown here is derived from an EMBL/GenBank/DDBJ whole genome shotgun (WGS) entry which is preliminary data.</text>
</comment>
<dbReference type="OrthoDB" id="1882130at2759"/>
<protein>
    <recommendedName>
        <fullName evidence="5">NAC domain-containing protein</fullName>
    </recommendedName>
</protein>
<accession>A0A835RUP2</accession>
<keyword evidence="1" id="KW-0805">Transcription regulation</keyword>
<evidence type="ECO:0000313" key="6">
    <source>
        <dbReference type="EMBL" id="KAG0494986.1"/>
    </source>
</evidence>
<organism evidence="6 7">
    <name type="scientific">Vanilla planifolia</name>
    <name type="common">Vanilla</name>
    <dbReference type="NCBI Taxonomy" id="51239"/>
    <lineage>
        <taxon>Eukaryota</taxon>
        <taxon>Viridiplantae</taxon>
        <taxon>Streptophyta</taxon>
        <taxon>Embryophyta</taxon>
        <taxon>Tracheophyta</taxon>
        <taxon>Spermatophyta</taxon>
        <taxon>Magnoliopsida</taxon>
        <taxon>Liliopsida</taxon>
        <taxon>Asparagales</taxon>
        <taxon>Orchidaceae</taxon>
        <taxon>Vanilloideae</taxon>
        <taxon>Vanilleae</taxon>
        <taxon>Vanilla</taxon>
    </lineage>
</organism>
<dbReference type="GO" id="GO:0003700">
    <property type="term" value="F:DNA-binding transcription factor activity"/>
    <property type="evidence" value="ECO:0007669"/>
    <property type="project" value="InterPro"/>
</dbReference>
<keyword evidence="3" id="KW-0804">Transcription</keyword>
<feature type="domain" description="NAC" evidence="5">
    <location>
        <begin position="111"/>
        <end position="167"/>
    </location>
</feature>